<dbReference type="AlphaFoldDB" id="A0A327ZRY9"/>
<dbReference type="InterPro" id="IPR006448">
    <property type="entry name" value="Phage_term_ssu_P27"/>
</dbReference>
<dbReference type="EMBL" id="PZJH01000002">
    <property type="protein sequence ID" value="RAK44999.1"/>
    <property type="molecule type" value="Genomic_DNA"/>
</dbReference>
<evidence type="ECO:0000313" key="1">
    <source>
        <dbReference type="EMBL" id="RAK44999.1"/>
    </source>
</evidence>
<dbReference type="RefSeq" id="WP_111715622.1">
    <property type="nucleotide sequence ID" value="NZ_JBHSSR010000004.1"/>
</dbReference>
<proteinExistence type="predicted"/>
<sequence length="110" mass="12640">MAVPTKKKIIEFLGDQYQESDDYLIDLYVENHQIYRKMRQELRSQDFMMPHTNKAGATNMTKNPLLIEIPKYVQLLNGLLKSLGLTVAQRQKLSSIIEEGASDDDGFDSF</sequence>
<dbReference type="Pfam" id="PF05119">
    <property type="entry name" value="Terminase_4"/>
    <property type="match status" value="1"/>
</dbReference>
<name>A0A327ZRY9_9STAP</name>
<gene>
    <name evidence="1" type="ORF">BHU61_06710</name>
</gene>
<dbReference type="Proteomes" id="UP000249808">
    <property type="component" value="Unassembled WGS sequence"/>
</dbReference>
<keyword evidence="2" id="KW-1185">Reference proteome</keyword>
<organism evidence="1 2">
    <name type="scientific">Macrococcus epidermidis</name>
    <dbReference type="NCBI Taxonomy" id="1902580"/>
    <lineage>
        <taxon>Bacteria</taxon>
        <taxon>Bacillati</taxon>
        <taxon>Bacillota</taxon>
        <taxon>Bacilli</taxon>
        <taxon>Bacillales</taxon>
        <taxon>Staphylococcaceae</taxon>
        <taxon>Macrococcus</taxon>
    </lineage>
</organism>
<protein>
    <submittedName>
        <fullName evidence="1">Phage terminase small subunit P27 family</fullName>
    </submittedName>
</protein>
<accession>A0A327ZRY9</accession>
<reference evidence="1 2" key="1">
    <citation type="journal article" date="2018" name="Front. Microbiol.">
        <title>Description and Comparative Genomics of Macrococcus caseolyticus subsp. hominis subsp. nov., Macrococcus goetzii sp. nov., Macrococcus epidermidis sp. nov., and Macrococcus bohemicus sp. nov., Novel Macrococci From Human Clinical Material With Virulence Potential and Suspected Uptake of Foreign DNA by Natural Transformation.</title>
        <authorList>
            <person name="Maslanova I."/>
            <person name="Wertheimer Z."/>
            <person name="Sedlacek I."/>
            <person name="Svec P."/>
            <person name="Indrakova A."/>
            <person name="Kovarovic V."/>
            <person name="Schumann P."/>
            <person name="Sproer C."/>
            <person name="Kralova S."/>
            <person name="Sedo O."/>
            <person name="Kristofova L."/>
            <person name="Vrbovska V."/>
            <person name="Fuzik T."/>
            <person name="Petras P."/>
            <person name="Zdrahal Z."/>
            <person name="Ruzickova V."/>
            <person name="Doskar J."/>
            <person name="Pantucek R."/>
        </authorList>
    </citation>
    <scope>NUCLEOTIDE SEQUENCE [LARGE SCALE GENOMIC DNA]</scope>
    <source>
        <strain evidence="1 2">01/688</strain>
    </source>
</reference>
<evidence type="ECO:0000313" key="2">
    <source>
        <dbReference type="Proteomes" id="UP000249808"/>
    </source>
</evidence>
<comment type="caution">
    <text evidence="1">The sequence shown here is derived from an EMBL/GenBank/DDBJ whole genome shotgun (WGS) entry which is preliminary data.</text>
</comment>